<dbReference type="GO" id="GO:0005737">
    <property type="term" value="C:cytoplasm"/>
    <property type="evidence" value="ECO:0007669"/>
    <property type="project" value="UniProtKB-SubCell"/>
</dbReference>
<dbReference type="OrthoDB" id="26282at2759"/>
<dbReference type="AlphaFoldDB" id="A0A0D7A218"/>
<evidence type="ECO:0000256" key="4">
    <source>
        <dbReference type="SAM" id="MobiDB-lite"/>
    </source>
</evidence>
<dbReference type="SMART" id="SM00386">
    <property type="entry name" value="HAT"/>
    <property type="match status" value="8"/>
</dbReference>
<evidence type="ECO:0000256" key="2">
    <source>
        <dbReference type="ARBA" id="ARBA00023242"/>
    </source>
</evidence>
<dbReference type="PANTHER" id="PTHR19980:SF0">
    <property type="entry name" value="CLEAVAGE STIMULATION FACTOR SUBUNIT 3"/>
    <property type="match status" value="1"/>
</dbReference>
<accession>A0A0D7A218</accession>
<dbReference type="Proteomes" id="UP000054144">
    <property type="component" value="Unassembled WGS sequence"/>
</dbReference>
<feature type="region of interest" description="Disordered" evidence="4">
    <location>
        <begin position="1"/>
        <end position="27"/>
    </location>
</feature>
<feature type="region of interest" description="Disordered" evidence="4">
    <location>
        <begin position="379"/>
        <end position="404"/>
    </location>
</feature>
<dbReference type="GO" id="GO:0003729">
    <property type="term" value="F:mRNA binding"/>
    <property type="evidence" value="ECO:0007669"/>
    <property type="project" value="TreeGrafter"/>
</dbReference>
<comment type="function">
    <text evidence="3">Component of the cleavage factor IA (CFIA) complex, which is involved in the endonucleolytic cleavage during polyadenylation-dependent pre-mRNA 3'-end formation.</text>
</comment>
<dbReference type="SUPFAM" id="SSF48452">
    <property type="entry name" value="TPR-like"/>
    <property type="match status" value="2"/>
</dbReference>
<feature type="domain" description="Suppressor of forked" evidence="5">
    <location>
        <begin position="35"/>
        <end position="570"/>
    </location>
</feature>
<evidence type="ECO:0000259" key="5">
    <source>
        <dbReference type="Pfam" id="PF05843"/>
    </source>
</evidence>
<organism evidence="6 7">
    <name type="scientific">Fistulina hepatica ATCC 64428</name>
    <dbReference type="NCBI Taxonomy" id="1128425"/>
    <lineage>
        <taxon>Eukaryota</taxon>
        <taxon>Fungi</taxon>
        <taxon>Dikarya</taxon>
        <taxon>Basidiomycota</taxon>
        <taxon>Agaricomycotina</taxon>
        <taxon>Agaricomycetes</taxon>
        <taxon>Agaricomycetidae</taxon>
        <taxon>Agaricales</taxon>
        <taxon>Fistulinaceae</taxon>
        <taxon>Fistulina</taxon>
    </lineage>
</organism>
<sequence length="582" mass="67186">MAVDEPKPSTDAAVDNATDNNTSQPDEIDLLIQRAQQEHDPELWKRITEMADASGDHDKVRKAYDALLKRYPNSSFAQIAYINHFLNDQTHFGDAEDLFKKFLRMSPSVDLWKFFLTYVRRVTSGPSMRDTIRKSYEFALSHIGQDRDSADVWADYIEFIKTGPATTTWEEQQKMDALRKVYQRAIQIPLSNVERLYQEYEDFENGLNKITAKKFLADLNPSYVQAKSVLRQLTTHLSGLGLPRSDEFFLPTPPVFNEADRTLIGRWKNYLKWEEKNPLEIEDKDKAQLITRLQGVYRRAVIRMRFFPEIWFMAYTWSSKAGKNDEAETMLVAGMEANPGSYLMNFAYAELKESQKDHNAAREIFESFLALLRKEMEESEKSETPQPASANGNGNGDSGSKDSSFISLQEEAKPTSAFAQRQKEYGLAYIMYMRFAQRSEGVKASRAVFGKARRDNWVPWEVYEAAALMEYHCSSESVVASRIFESGLKKFSDDTDYIVRYLGFLISINDVNNARALFERVITNFEPERARVLWERWGRYVYQYDDLESAQKFEKRMAEVYPGGDCSNSFSSDRHADLTSVR</sequence>
<dbReference type="InterPro" id="IPR045243">
    <property type="entry name" value="Rna14-like"/>
</dbReference>
<evidence type="ECO:0000313" key="7">
    <source>
        <dbReference type="Proteomes" id="UP000054144"/>
    </source>
</evidence>
<dbReference type="InterPro" id="IPR003107">
    <property type="entry name" value="HAT"/>
</dbReference>
<proteinExistence type="predicted"/>
<reference evidence="6 7" key="1">
    <citation type="journal article" date="2015" name="Fungal Genet. Biol.">
        <title>Evolution of novel wood decay mechanisms in Agaricales revealed by the genome sequences of Fistulina hepatica and Cylindrobasidium torrendii.</title>
        <authorList>
            <person name="Floudas D."/>
            <person name="Held B.W."/>
            <person name="Riley R."/>
            <person name="Nagy L.G."/>
            <person name="Koehler G."/>
            <person name="Ransdell A.S."/>
            <person name="Younus H."/>
            <person name="Chow J."/>
            <person name="Chiniquy J."/>
            <person name="Lipzen A."/>
            <person name="Tritt A."/>
            <person name="Sun H."/>
            <person name="Haridas S."/>
            <person name="LaButti K."/>
            <person name="Ohm R.A."/>
            <person name="Kues U."/>
            <person name="Blanchette R.A."/>
            <person name="Grigoriev I.V."/>
            <person name="Minto R.E."/>
            <person name="Hibbett D.S."/>
        </authorList>
    </citation>
    <scope>NUCLEOTIDE SEQUENCE [LARGE SCALE GENOMIC DNA]</scope>
    <source>
        <strain evidence="6 7">ATCC 64428</strain>
    </source>
</reference>
<keyword evidence="3" id="KW-0963">Cytoplasm</keyword>
<dbReference type="GO" id="GO:0005634">
    <property type="term" value="C:nucleus"/>
    <property type="evidence" value="ECO:0007669"/>
    <property type="project" value="UniProtKB-SubCell"/>
</dbReference>
<dbReference type="GO" id="GO:0180010">
    <property type="term" value="P:co-transcriptional mRNA 3'-end processing, cleavage and polyadenylation pathway"/>
    <property type="evidence" value="ECO:0007669"/>
    <property type="project" value="UniProtKB-UniRule"/>
</dbReference>
<dbReference type="PANTHER" id="PTHR19980">
    <property type="entry name" value="RNA CLEAVAGE STIMULATION FACTOR"/>
    <property type="match status" value="1"/>
</dbReference>
<dbReference type="Gene3D" id="1.25.40.1040">
    <property type="match status" value="1"/>
</dbReference>
<keyword evidence="7" id="KW-1185">Reference proteome</keyword>
<evidence type="ECO:0000256" key="1">
    <source>
        <dbReference type="ARBA" id="ARBA00022737"/>
    </source>
</evidence>
<evidence type="ECO:0000256" key="3">
    <source>
        <dbReference type="RuleBase" id="RU369035"/>
    </source>
</evidence>
<dbReference type="EMBL" id="KN882064">
    <property type="protein sequence ID" value="KIY44838.1"/>
    <property type="molecule type" value="Genomic_DNA"/>
</dbReference>
<dbReference type="InterPro" id="IPR008847">
    <property type="entry name" value="Suf"/>
</dbReference>
<comment type="subcellular location">
    <subcellularLocation>
        <location evidence="3">Nucleus</location>
    </subcellularLocation>
    <subcellularLocation>
        <location evidence="3">Cytoplasm</location>
    </subcellularLocation>
    <text evidence="3">Nucleus and/or cytoplasm.</text>
</comment>
<dbReference type="Pfam" id="PF05843">
    <property type="entry name" value="Suf"/>
    <property type="match status" value="1"/>
</dbReference>
<evidence type="ECO:0000313" key="6">
    <source>
        <dbReference type="EMBL" id="KIY44838.1"/>
    </source>
</evidence>
<keyword evidence="1" id="KW-0677">Repeat</keyword>
<protein>
    <recommendedName>
        <fullName evidence="3">mRNA 3'-end-processing protein RNA14</fullName>
    </recommendedName>
</protein>
<keyword evidence="3" id="KW-0507">mRNA processing</keyword>
<dbReference type="InterPro" id="IPR011990">
    <property type="entry name" value="TPR-like_helical_dom_sf"/>
</dbReference>
<gene>
    <name evidence="6" type="ORF">FISHEDRAFT_50606</name>
</gene>
<name>A0A0D7A218_9AGAR</name>
<keyword evidence="2 3" id="KW-0539">Nucleus</keyword>